<dbReference type="RefSeq" id="WP_244681708.1">
    <property type="nucleotide sequence ID" value="NZ_JALIRM010000008.1"/>
</dbReference>
<dbReference type="InterPro" id="IPR013324">
    <property type="entry name" value="RNA_pol_sigma_r3/r4-like"/>
</dbReference>
<accession>A0ABU0D4G6</accession>
<feature type="coiled-coil region" evidence="1">
    <location>
        <begin position="8"/>
        <end position="68"/>
    </location>
</feature>
<keyword evidence="3" id="KW-1185">Reference proteome</keyword>
<dbReference type="SUPFAM" id="SSF88659">
    <property type="entry name" value="Sigma3 and sigma4 domains of RNA polymerase sigma factors"/>
    <property type="match status" value="1"/>
</dbReference>
<comment type="caution">
    <text evidence="2">The sequence shown here is derived from an EMBL/GenBank/DDBJ whole genome shotgun (WGS) entry which is preliminary data.</text>
</comment>
<evidence type="ECO:0000256" key="1">
    <source>
        <dbReference type="SAM" id="Coils"/>
    </source>
</evidence>
<sequence length="131" mass="15713">MYEWLLDYQKLIEEIEFLEFNLERSKRELKRWVSGDLQGVKLQRESIAANLEENISNIEYELAHKMNDLCDAKKLIRKFRGVKNQILYKKYVEGKTLEVIANELNYSYNYIKSKHAEVMRMIKFADEVLSK</sequence>
<keyword evidence="1" id="KW-0175">Coiled coil</keyword>
<evidence type="ECO:0000313" key="2">
    <source>
        <dbReference type="EMBL" id="MDQ0343308.1"/>
    </source>
</evidence>
<dbReference type="Proteomes" id="UP001232343">
    <property type="component" value="Unassembled WGS sequence"/>
</dbReference>
<name>A0ABU0D4G6_9BACI</name>
<evidence type="ECO:0008006" key="4">
    <source>
        <dbReference type="Google" id="ProtNLM"/>
    </source>
</evidence>
<gene>
    <name evidence="2" type="ORF">J2S14_002122</name>
</gene>
<reference evidence="2 3" key="1">
    <citation type="submission" date="2023-07" db="EMBL/GenBank/DDBJ databases">
        <title>Genomic Encyclopedia of Type Strains, Phase IV (KMG-IV): sequencing the most valuable type-strain genomes for metagenomic binning, comparative biology and taxonomic classification.</title>
        <authorList>
            <person name="Goeker M."/>
        </authorList>
    </citation>
    <scope>NUCLEOTIDE SEQUENCE [LARGE SCALE GENOMIC DNA]</scope>
    <source>
        <strain evidence="2 3">DSM 27848</strain>
    </source>
</reference>
<evidence type="ECO:0000313" key="3">
    <source>
        <dbReference type="Proteomes" id="UP001232343"/>
    </source>
</evidence>
<dbReference type="EMBL" id="JAUSUO010000004">
    <property type="protein sequence ID" value="MDQ0343308.1"/>
    <property type="molecule type" value="Genomic_DNA"/>
</dbReference>
<protein>
    <recommendedName>
        <fullName evidence="4">Phage protein</fullName>
    </recommendedName>
</protein>
<proteinExistence type="predicted"/>
<organism evidence="2 3">
    <name type="scientific">Lederbergia wuyishanensis</name>
    <dbReference type="NCBI Taxonomy" id="1347903"/>
    <lineage>
        <taxon>Bacteria</taxon>
        <taxon>Bacillati</taxon>
        <taxon>Bacillota</taxon>
        <taxon>Bacilli</taxon>
        <taxon>Bacillales</taxon>
        <taxon>Bacillaceae</taxon>
        <taxon>Lederbergia</taxon>
    </lineage>
</organism>